<organism evidence="2 3">
    <name type="scientific">Hirschia litorea</name>
    <dbReference type="NCBI Taxonomy" id="1199156"/>
    <lineage>
        <taxon>Bacteria</taxon>
        <taxon>Pseudomonadati</taxon>
        <taxon>Pseudomonadota</taxon>
        <taxon>Alphaproteobacteria</taxon>
        <taxon>Hyphomonadales</taxon>
        <taxon>Hyphomonadaceae</taxon>
        <taxon>Hirschia</taxon>
    </lineage>
</organism>
<dbReference type="InterPro" id="IPR027417">
    <property type="entry name" value="P-loop_NTPase"/>
</dbReference>
<comment type="caution">
    <text evidence="2">The sequence shown here is derived from an EMBL/GenBank/DDBJ whole genome shotgun (WGS) entry which is preliminary data.</text>
</comment>
<accession>A0ABW2IQ00</accession>
<dbReference type="CDD" id="cd02042">
    <property type="entry name" value="ParAB_family"/>
    <property type="match status" value="1"/>
</dbReference>
<sequence>MQLIAIASQKGGAGKTTIAQNLAFAAHEKGRKVAIFDLDPQLTSLNQFDKRTLSGTDGEPATIAVTVNRLPQLLRAAKNEGRDLIIFDMPPNIGQESFLIANEVDLVLIPTQPQAYDLEAIEATIAIAATVNTPGAVIINRVPKDMKDLADDARQFVEVKCSYPVAPVVIHDRTQFMEAAAAGSSPIIMHPRTQAAKEIRDLWAWTEERLAQSTKRGTVKPKGEAAA</sequence>
<dbReference type="InterPro" id="IPR050678">
    <property type="entry name" value="DNA_Partitioning_ATPase"/>
</dbReference>
<gene>
    <name evidence="2" type="ORF">ACFQS8_15260</name>
</gene>
<dbReference type="PIRSF" id="PIRSF009320">
    <property type="entry name" value="Nuc_binding_HP_1000"/>
    <property type="match status" value="1"/>
</dbReference>
<protein>
    <submittedName>
        <fullName evidence="2">AAA family ATPase</fullName>
    </submittedName>
</protein>
<dbReference type="Proteomes" id="UP001596492">
    <property type="component" value="Unassembled WGS sequence"/>
</dbReference>
<dbReference type="RefSeq" id="WP_382168973.1">
    <property type="nucleotide sequence ID" value="NZ_JBHTBR010000009.1"/>
</dbReference>
<evidence type="ECO:0000313" key="2">
    <source>
        <dbReference type="EMBL" id="MFC7292978.1"/>
    </source>
</evidence>
<dbReference type="Gene3D" id="3.40.50.300">
    <property type="entry name" value="P-loop containing nucleotide triphosphate hydrolases"/>
    <property type="match status" value="1"/>
</dbReference>
<name>A0ABW2IQ00_9PROT</name>
<dbReference type="Pfam" id="PF01656">
    <property type="entry name" value="CbiA"/>
    <property type="match status" value="1"/>
</dbReference>
<proteinExistence type="predicted"/>
<keyword evidence="3" id="KW-1185">Reference proteome</keyword>
<reference evidence="3" key="1">
    <citation type="journal article" date="2019" name="Int. J. Syst. Evol. Microbiol.">
        <title>The Global Catalogue of Microorganisms (GCM) 10K type strain sequencing project: providing services to taxonomists for standard genome sequencing and annotation.</title>
        <authorList>
            <consortium name="The Broad Institute Genomics Platform"/>
            <consortium name="The Broad Institute Genome Sequencing Center for Infectious Disease"/>
            <person name="Wu L."/>
            <person name="Ma J."/>
        </authorList>
    </citation>
    <scope>NUCLEOTIDE SEQUENCE [LARGE SCALE GENOMIC DNA]</scope>
    <source>
        <strain evidence="3">CCUG 51308</strain>
    </source>
</reference>
<dbReference type="InterPro" id="IPR002586">
    <property type="entry name" value="CobQ/CobB/MinD/ParA_Nub-bd_dom"/>
</dbReference>
<dbReference type="PANTHER" id="PTHR13696">
    <property type="entry name" value="P-LOOP CONTAINING NUCLEOSIDE TRIPHOSPHATE HYDROLASE"/>
    <property type="match status" value="1"/>
</dbReference>
<feature type="domain" description="CobQ/CobB/MinD/ParA nucleotide binding" evidence="1">
    <location>
        <begin position="4"/>
        <end position="186"/>
    </location>
</feature>
<evidence type="ECO:0000259" key="1">
    <source>
        <dbReference type="Pfam" id="PF01656"/>
    </source>
</evidence>
<evidence type="ECO:0000313" key="3">
    <source>
        <dbReference type="Proteomes" id="UP001596492"/>
    </source>
</evidence>
<dbReference type="PANTHER" id="PTHR13696:SF96">
    <property type="entry name" value="COBQ_COBB_MIND_PARA NUCLEOTIDE BINDING DOMAIN-CONTAINING PROTEIN"/>
    <property type="match status" value="1"/>
</dbReference>
<dbReference type="EMBL" id="JBHTBR010000009">
    <property type="protein sequence ID" value="MFC7292978.1"/>
    <property type="molecule type" value="Genomic_DNA"/>
</dbReference>
<dbReference type="SUPFAM" id="SSF52540">
    <property type="entry name" value="P-loop containing nucleoside triphosphate hydrolases"/>
    <property type="match status" value="1"/>
</dbReference>